<dbReference type="EMBL" id="CAJHIA010000021">
    <property type="protein sequence ID" value="CAD6446480.1"/>
    <property type="molecule type" value="Genomic_DNA"/>
</dbReference>
<evidence type="ECO:0000259" key="1">
    <source>
        <dbReference type="PROSITE" id="PS51184"/>
    </source>
</evidence>
<dbReference type="OrthoDB" id="263283at2759"/>
<feature type="domain" description="JmjC" evidence="1">
    <location>
        <begin position="200"/>
        <end position="358"/>
    </location>
</feature>
<proteinExistence type="predicted"/>
<dbReference type="Proteomes" id="UP000624404">
    <property type="component" value="Unassembled WGS sequence"/>
</dbReference>
<name>A0A8H2VYM8_9HELO</name>
<dbReference type="InterPro" id="IPR003347">
    <property type="entry name" value="JmjC_dom"/>
</dbReference>
<evidence type="ECO:0000313" key="2">
    <source>
        <dbReference type="EMBL" id="CAD6446480.1"/>
    </source>
</evidence>
<keyword evidence="3" id="KW-1185">Reference proteome</keyword>
<dbReference type="PANTHER" id="PTHR12461:SF105">
    <property type="entry name" value="HYPOXIA-INDUCIBLE FACTOR 1-ALPHA INHIBITOR"/>
    <property type="match status" value="1"/>
</dbReference>
<sequence length="358" mass="40642">MSNPTVTISRQPHIMGLRLSNIIRRSRCAQRISSSIVTRDYHSLPPVQTVDYSFDDVDLDEFRQKAFIPEKPVSLRSTNGASSTSLGKKSSIKIAEKWFMSKSQDQCANLDMTRKETSTLVPTKYLEYFADTTLPYELTVDSPDVRNQLDDFMRHYKFHVGFSEQLQRSIQPHDSTKTFYHFYAPLTLFLLATSSNYPLPLYIAQAQIADLPRELQKDLPMPKVVKEAGKGDVYDANIWLGTSTSYTPLHKDPNPNLFIQSVGKKRVRLFPPIVGRGIYQDVQQSIGAWGIASIRGEEMMEGPERSLLEQRVWGEGVTEKGFEVEVGPGDALFIPKGWWHSIKSLDGGISASVNWWFR</sequence>
<dbReference type="Gene3D" id="2.60.120.650">
    <property type="entry name" value="Cupin"/>
    <property type="match status" value="1"/>
</dbReference>
<dbReference type="SMART" id="SM00558">
    <property type="entry name" value="JmjC"/>
    <property type="match status" value="1"/>
</dbReference>
<evidence type="ECO:0000313" key="3">
    <source>
        <dbReference type="Proteomes" id="UP000624404"/>
    </source>
</evidence>
<dbReference type="SUPFAM" id="SSF51197">
    <property type="entry name" value="Clavaminate synthase-like"/>
    <property type="match status" value="1"/>
</dbReference>
<gene>
    <name evidence="2" type="ORF">SCLTRI_LOCUS6271</name>
</gene>
<dbReference type="FunFam" id="2.60.120.650:FF:000049">
    <property type="entry name" value="JmjC domain protein, putative"/>
    <property type="match status" value="1"/>
</dbReference>
<accession>A0A8H2VYM8</accession>
<dbReference type="CDD" id="cd02208">
    <property type="entry name" value="cupin_RmlC-like"/>
    <property type="match status" value="1"/>
</dbReference>
<dbReference type="Pfam" id="PF13621">
    <property type="entry name" value="Cupin_8"/>
    <property type="match status" value="1"/>
</dbReference>
<dbReference type="InterPro" id="IPR041667">
    <property type="entry name" value="Cupin_8"/>
</dbReference>
<protein>
    <submittedName>
        <fullName evidence="2">3234ccdd-933c-4a5c-a6c6-aa35bbc30f72</fullName>
    </submittedName>
</protein>
<dbReference type="PROSITE" id="PS51184">
    <property type="entry name" value="JMJC"/>
    <property type="match status" value="1"/>
</dbReference>
<reference evidence="2" key="1">
    <citation type="submission" date="2020-10" db="EMBL/GenBank/DDBJ databases">
        <authorList>
            <person name="Kusch S."/>
        </authorList>
    </citation>
    <scope>NUCLEOTIDE SEQUENCE</scope>
    <source>
        <strain evidence="2">SwB9</strain>
    </source>
</reference>
<organism evidence="2 3">
    <name type="scientific">Sclerotinia trifoliorum</name>
    <dbReference type="NCBI Taxonomy" id="28548"/>
    <lineage>
        <taxon>Eukaryota</taxon>
        <taxon>Fungi</taxon>
        <taxon>Dikarya</taxon>
        <taxon>Ascomycota</taxon>
        <taxon>Pezizomycotina</taxon>
        <taxon>Leotiomycetes</taxon>
        <taxon>Helotiales</taxon>
        <taxon>Sclerotiniaceae</taxon>
        <taxon>Sclerotinia</taxon>
    </lineage>
</organism>
<comment type="caution">
    <text evidence="2">The sequence shown here is derived from an EMBL/GenBank/DDBJ whole genome shotgun (WGS) entry which is preliminary data.</text>
</comment>
<dbReference type="PANTHER" id="PTHR12461">
    <property type="entry name" value="HYPOXIA-INDUCIBLE FACTOR 1 ALPHA INHIBITOR-RELATED"/>
    <property type="match status" value="1"/>
</dbReference>
<dbReference type="AlphaFoldDB" id="A0A8H2VYM8"/>